<reference evidence="5" key="1">
    <citation type="submission" date="2017-08" db="EMBL/GenBank/DDBJ databases">
        <authorList>
            <person name="Varghese N."/>
            <person name="Submissions S."/>
        </authorList>
    </citation>
    <scope>NUCLEOTIDE SEQUENCE [LARGE SCALE GENOMIC DNA]</scope>
    <source>
        <strain evidence="5">KCTC 23107</strain>
    </source>
</reference>
<gene>
    <name evidence="4" type="ORF">SAMN05877838_2179</name>
</gene>
<proteinExistence type="inferred from homology"/>
<keyword evidence="1 2" id="KW-0378">Hydrolase</keyword>
<dbReference type="PANTHER" id="PTHR43546:SF3">
    <property type="entry name" value="UPF0173 METAL-DEPENDENT HYDROLASE MJ1163"/>
    <property type="match status" value="1"/>
</dbReference>
<dbReference type="Pfam" id="PF13483">
    <property type="entry name" value="Lactamase_B_3"/>
    <property type="match status" value="1"/>
</dbReference>
<dbReference type="Proteomes" id="UP000219465">
    <property type="component" value="Unassembled WGS sequence"/>
</dbReference>
<dbReference type="Gene3D" id="3.60.15.10">
    <property type="entry name" value="Ribonuclease Z/Hydroxyacylglutathione hydrolase-like"/>
    <property type="match status" value="1"/>
</dbReference>
<dbReference type="SUPFAM" id="SSF56281">
    <property type="entry name" value="Metallo-hydrolase/oxidoreductase"/>
    <property type="match status" value="1"/>
</dbReference>
<dbReference type="SMART" id="SM00849">
    <property type="entry name" value="Lactamase_B"/>
    <property type="match status" value="1"/>
</dbReference>
<evidence type="ECO:0000313" key="4">
    <source>
        <dbReference type="EMBL" id="SOE17281.1"/>
    </source>
</evidence>
<feature type="domain" description="Metallo-beta-lactamase" evidence="3">
    <location>
        <begin position="7"/>
        <end position="199"/>
    </location>
</feature>
<dbReference type="InterPro" id="IPR036866">
    <property type="entry name" value="RibonucZ/Hydroxyglut_hydro"/>
</dbReference>
<dbReference type="EMBL" id="OCPC01000003">
    <property type="protein sequence ID" value="SOE17281.1"/>
    <property type="molecule type" value="Genomic_DNA"/>
</dbReference>
<name>A0A286IB36_9HYPH</name>
<dbReference type="GO" id="GO:0016787">
    <property type="term" value="F:hydrolase activity"/>
    <property type="evidence" value="ECO:0007669"/>
    <property type="project" value="UniProtKB-UniRule"/>
</dbReference>
<evidence type="ECO:0000259" key="3">
    <source>
        <dbReference type="SMART" id="SM00849"/>
    </source>
</evidence>
<evidence type="ECO:0000256" key="2">
    <source>
        <dbReference type="HAMAP-Rule" id="MF_00457"/>
    </source>
</evidence>
<dbReference type="InterPro" id="IPR022877">
    <property type="entry name" value="UPF0173"/>
</dbReference>
<evidence type="ECO:0000256" key="1">
    <source>
        <dbReference type="ARBA" id="ARBA00022801"/>
    </source>
</evidence>
<protein>
    <recommendedName>
        <fullName evidence="2">UPF0173 metal-dependent hydrolase SAMN05877838_2179</fullName>
    </recommendedName>
</protein>
<evidence type="ECO:0000313" key="5">
    <source>
        <dbReference type="Proteomes" id="UP000219465"/>
    </source>
</evidence>
<accession>A0A286IB36</accession>
<organism evidence="4 5">
    <name type="scientific">Hoeflea halophila</name>
    <dbReference type="NCBI Taxonomy" id="714899"/>
    <lineage>
        <taxon>Bacteria</taxon>
        <taxon>Pseudomonadati</taxon>
        <taxon>Pseudomonadota</taxon>
        <taxon>Alphaproteobacteria</taxon>
        <taxon>Hyphomicrobiales</taxon>
        <taxon>Rhizobiaceae</taxon>
        <taxon>Hoeflea</taxon>
    </lineage>
</organism>
<dbReference type="HAMAP" id="MF_00457">
    <property type="entry name" value="UPF0173"/>
    <property type="match status" value="1"/>
</dbReference>
<dbReference type="PANTHER" id="PTHR43546">
    <property type="entry name" value="UPF0173 METAL-DEPENDENT HYDROLASE MJ1163-RELATED"/>
    <property type="match status" value="1"/>
</dbReference>
<dbReference type="AlphaFoldDB" id="A0A286IB36"/>
<dbReference type="InterPro" id="IPR001279">
    <property type="entry name" value="Metallo-B-lactamas"/>
</dbReference>
<dbReference type="RefSeq" id="WP_097107800.1">
    <property type="nucleotide sequence ID" value="NZ_OCPC01000003.1"/>
</dbReference>
<comment type="similarity">
    <text evidence="2">Belongs to the UPF0173 family.</text>
</comment>
<sequence>MKITWLGHAAFRLETGKSTILIDPFLTGNPGFEGNDRKDAVKDVTHILLTHGHADHVGDTAEIARETGAVVLCNYDLGVWLGHHKGVDKLETGNTGGTISLSDFSATFVNAFHSSAQITEDGVSHSLGSANGLMLHFDDEPALLHMGDTDIFSDMALINELHRPEIGIVPIGDRFTMGGAVAGLACRRYFSFSKILPCHYGTFPILDQTADGFVEAMEEDAGNVAVPRSGESVTV</sequence>
<dbReference type="OrthoDB" id="9789133at2"/>
<dbReference type="NCBIfam" id="NF001911">
    <property type="entry name" value="PRK00685.1"/>
    <property type="match status" value="1"/>
</dbReference>
<keyword evidence="5" id="KW-1185">Reference proteome</keyword>
<dbReference type="InterPro" id="IPR050114">
    <property type="entry name" value="UPF0173_UPF0282_UlaG_hydrolase"/>
</dbReference>